<keyword evidence="3" id="KW-1185">Reference proteome</keyword>
<feature type="region of interest" description="Disordered" evidence="1">
    <location>
        <begin position="81"/>
        <end position="100"/>
    </location>
</feature>
<proteinExistence type="predicted"/>
<protein>
    <submittedName>
        <fullName evidence="2">Uncharacterized protein</fullName>
    </submittedName>
</protein>
<evidence type="ECO:0000313" key="3">
    <source>
        <dbReference type="Proteomes" id="UP001345963"/>
    </source>
</evidence>
<name>A0ABU7ATQ4_9TELE</name>
<accession>A0ABU7ATQ4</accession>
<organism evidence="2 3">
    <name type="scientific">Ataeniobius toweri</name>
    <dbReference type="NCBI Taxonomy" id="208326"/>
    <lineage>
        <taxon>Eukaryota</taxon>
        <taxon>Metazoa</taxon>
        <taxon>Chordata</taxon>
        <taxon>Craniata</taxon>
        <taxon>Vertebrata</taxon>
        <taxon>Euteleostomi</taxon>
        <taxon>Actinopterygii</taxon>
        <taxon>Neopterygii</taxon>
        <taxon>Teleostei</taxon>
        <taxon>Neoteleostei</taxon>
        <taxon>Acanthomorphata</taxon>
        <taxon>Ovalentaria</taxon>
        <taxon>Atherinomorphae</taxon>
        <taxon>Cyprinodontiformes</taxon>
        <taxon>Goodeidae</taxon>
        <taxon>Ataeniobius</taxon>
    </lineage>
</organism>
<evidence type="ECO:0000256" key="1">
    <source>
        <dbReference type="SAM" id="MobiDB-lite"/>
    </source>
</evidence>
<dbReference type="EMBL" id="JAHUTI010029968">
    <property type="protein sequence ID" value="MED6241607.1"/>
    <property type="molecule type" value="Genomic_DNA"/>
</dbReference>
<reference evidence="2 3" key="1">
    <citation type="submission" date="2021-07" db="EMBL/GenBank/DDBJ databases">
        <authorList>
            <person name="Palmer J.M."/>
        </authorList>
    </citation>
    <scope>NUCLEOTIDE SEQUENCE [LARGE SCALE GENOMIC DNA]</scope>
    <source>
        <strain evidence="2 3">AT_MEX2019</strain>
        <tissue evidence="2">Muscle</tissue>
    </source>
</reference>
<gene>
    <name evidence="2" type="ORF">ATANTOWER_021593</name>
</gene>
<sequence length="100" mass="11099">MSRRGADRPSPTQNKKTVGCLFNGEKETERDLQCGQKVLTVCLCVCVCVCVCVCETTPSGPSSCTDKQWRDFLVFTASRKTQNETSNHKLLESSSDGWMD</sequence>
<evidence type="ECO:0000313" key="2">
    <source>
        <dbReference type="EMBL" id="MED6241607.1"/>
    </source>
</evidence>
<comment type="caution">
    <text evidence="2">The sequence shown here is derived from an EMBL/GenBank/DDBJ whole genome shotgun (WGS) entry which is preliminary data.</text>
</comment>
<dbReference type="Proteomes" id="UP001345963">
    <property type="component" value="Unassembled WGS sequence"/>
</dbReference>